<keyword evidence="10" id="KW-0769">Symport</keyword>
<evidence type="ECO:0000256" key="5">
    <source>
        <dbReference type="ARBA" id="ARBA00022538"/>
    </source>
</evidence>
<feature type="transmembrane region" description="Helical" evidence="17">
    <location>
        <begin position="271"/>
        <end position="287"/>
    </location>
</feature>
<accession>A0A3M7SIH1</accession>
<keyword evidence="15 17" id="KW-0472">Membrane</keyword>
<dbReference type="GO" id="GO:0015293">
    <property type="term" value="F:symporter activity"/>
    <property type="evidence" value="ECO:0007669"/>
    <property type="project" value="UniProtKB-KW"/>
</dbReference>
<organism evidence="19 20">
    <name type="scientific">Brachionus plicatilis</name>
    <name type="common">Marine rotifer</name>
    <name type="synonym">Brachionus muelleri</name>
    <dbReference type="NCBI Taxonomy" id="10195"/>
    <lineage>
        <taxon>Eukaryota</taxon>
        <taxon>Metazoa</taxon>
        <taxon>Spiralia</taxon>
        <taxon>Gnathifera</taxon>
        <taxon>Rotifera</taxon>
        <taxon>Eurotatoria</taxon>
        <taxon>Monogononta</taxon>
        <taxon>Pseudotrocha</taxon>
        <taxon>Ploima</taxon>
        <taxon>Brachionidae</taxon>
        <taxon>Brachionus</taxon>
    </lineage>
</organism>
<dbReference type="InterPro" id="IPR044880">
    <property type="entry name" value="NCX_ion-bd_dom_sf"/>
</dbReference>
<keyword evidence="3" id="KW-0813">Transport</keyword>
<dbReference type="InterPro" id="IPR004837">
    <property type="entry name" value="NaCa_Exmemb"/>
</dbReference>
<gene>
    <name evidence="19" type="ORF">BpHYR1_047269</name>
</gene>
<evidence type="ECO:0000256" key="15">
    <source>
        <dbReference type="ARBA" id="ARBA00023136"/>
    </source>
</evidence>
<feature type="transmembrane region" description="Helical" evidence="17">
    <location>
        <begin position="199"/>
        <end position="221"/>
    </location>
</feature>
<feature type="transmembrane region" description="Helical" evidence="17">
    <location>
        <begin position="299"/>
        <end position="319"/>
    </location>
</feature>
<feature type="domain" description="Sodium/calcium exchanger membrane region" evidence="18">
    <location>
        <begin position="164"/>
        <end position="311"/>
    </location>
</feature>
<dbReference type="PANTHER" id="PTHR10846:SF73">
    <property type="entry name" value="SODIUM_CALCIUM EXCHANGER MEMBRANE REGION DOMAIN-CONTAINING PROTEIN"/>
    <property type="match status" value="1"/>
</dbReference>
<evidence type="ECO:0000313" key="20">
    <source>
        <dbReference type="Proteomes" id="UP000276133"/>
    </source>
</evidence>
<keyword evidence="12 17" id="KW-1133">Transmembrane helix</keyword>
<evidence type="ECO:0000256" key="11">
    <source>
        <dbReference type="ARBA" id="ARBA00022958"/>
    </source>
</evidence>
<keyword evidence="5" id="KW-0633">Potassium transport</keyword>
<protein>
    <submittedName>
        <fullName evidence="19">Sodium potassium calcium exchanger 4-like isoform X2</fullName>
    </submittedName>
</protein>
<dbReference type="GO" id="GO:0005262">
    <property type="term" value="F:calcium channel activity"/>
    <property type="evidence" value="ECO:0007669"/>
    <property type="project" value="TreeGrafter"/>
</dbReference>
<keyword evidence="13" id="KW-0915">Sodium</keyword>
<dbReference type="GO" id="GO:0006874">
    <property type="term" value="P:intracellular calcium ion homeostasis"/>
    <property type="evidence" value="ECO:0007669"/>
    <property type="project" value="TreeGrafter"/>
</dbReference>
<dbReference type="PANTHER" id="PTHR10846">
    <property type="entry name" value="SODIUM/POTASSIUM/CALCIUM EXCHANGER"/>
    <property type="match status" value="1"/>
</dbReference>
<evidence type="ECO:0000256" key="16">
    <source>
        <dbReference type="ARBA" id="ARBA00023201"/>
    </source>
</evidence>
<feature type="transmembrane region" description="Helical" evidence="17">
    <location>
        <begin position="233"/>
        <end position="251"/>
    </location>
</feature>
<keyword evidence="14" id="KW-0406">Ion transport</keyword>
<keyword evidence="9" id="KW-0106">Calcium</keyword>
<evidence type="ECO:0000256" key="14">
    <source>
        <dbReference type="ARBA" id="ARBA00023065"/>
    </source>
</evidence>
<evidence type="ECO:0000256" key="6">
    <source>
        <dbReference type="ARBA" id="ARBA00022568"/>
    </source>
</evidence>
<keyword evidence="20" id="KW-1185">Reference proteome</keyword>
<evidence type="ECO:0000256" key="17">
    <source>
        <dbReference type="SAM" id="Phobius"/>
    </source>
</evidence>
<keyword evidence="7 17" id="KW-0812">Transmembrane</keyword>
<dbReference type="OrthoDB" id="2127281at2759"/>
<dbReference type="Pfam" id="PF01699">
    <property type="entry name" value="Na_Ca_ex"/>
    <property type="match status" value="1"/>
</dbReference>
<evidence type="ECO:0000256" key="12">
    <source>
        <dbReference type="ARBA" id="ARBA00022989"/>
    </source>
</evidence>
<comment type="caution">
    <text evidence="19">The sequence shown here is derived from an EMBL/GenBank/DDBJ whole genome shotgun (WGS) entry which is preliminary data.</text>
</comment>
<keyword evidence="11" id="KW-0630">Potassium</keyword>
<evidence type="ECO:0000256" key="9">
    <source>
        <dbReference type="ARBA" id="ARBA00022837"/>
    </source>
</evidence>
<feature type="non-terminal residue" evidence="19">
    <location>
        <position position="321"/>
    </location>
</feature>
<evidence type="ECO:0000256" key="3">
    <source>
        <dbReference type="ARBA" id="ARBA00022448"/>
    </source>
</evidence>
<keyword evidence="6" id="KW-0109">Calcium transport</keyword>
<evidence type="ECO:0000313" key="19">
    <source>
        <dbReference type="EMBL" id="RNA35390.1"/>
    </source>
</evidence>
<dbReference type="GO" id="GO:0008273">
    <property type="term" value="F:calcium, potassium:sodium antiporter activity"/>
    <property type="evidence" value="ECO:0007669"/>
    <property type="project" value="TreeGrafter"/>
</dbReference>
<dbReference type="EMBL" id="REGN01001330">
    <property type="protein sequence ID" value="RNA35390.1"/>
    <property type="molecule type" value="Genomic_DNA"/>
</dbReference>
<dbReference type="InterPro" id="IPR004481">
    <property type="entry name" value="K/Na/Ca-exchanger"/>
</dbReference>
<dbReference type="Proteomes" id="UP000276133">
    <property type="component" value="Unassembled WGS sequence"/>
</dbReference>
<reference evidence="19 20" key="1">
    <citation type="journal article" date="2018" name="Sci. Rep.">
        <title>Genomic signatures of local adaptation to the degree of environmental predictability in rotifers.</title>
        <authorList>
            <person name="Franch-Gras L."/>
            <person name="Hahn C."/>
            <person name="Garcia-Roger E.M."/>
            <person name="Carmona M.J."/>
            <person name="Serra M."/>
            <person name="Gomez A."/>
        </authorList>
    </citation>
    <scope>NUCLEOTIDE SEQUENCE [LARGE SCALE GENOMIC DNA]</scope>
    <source>
        <strain evidence="19">HYR1</strain>
    </source>
</reference>
<feature type="non-terminal residue" evidence="19">
    <location>
        <position position="1"/>
    </location>
</feature>
<evidence type="ECO:0000256" key="13">
    <source>
        <dbReference type="ARBA" id="ARBA00023053"/>
    </source>
</evidence>
<dbReference type="STRING" id="10195.A0A3M7SIH1"/>
<keyword evidence="8" id="KW-0732">Signal</keyword>
<proteinExistence type="inferred from homology"/>
<dbReference type="AlphaFoldDB" id="A0A3M7SIH1"/>
<evidence type="ECO:0000256" key="4">
    <source>
        <dbReference type="ARBA" id="ARBA00022449"/>
    </source>
</evidence>
<evidence type="ECO:0000256" key="1">
    <source>
        <dbReference type="ARBA" id="ARBA00004141"/>
    </source>
</evidence>
<evidence type="ECO:0000256" key="2">
    <source>
        <dbReference type="ARBA" id="ARBA00005364"/>
    </source>
</evidence>
<dbReference type="Gene3D" id="1.20.1420.30">
    <property type="entry name" value="NCX, central ion-binding region"/>
    <property type="match status" value="1"/>
</dbReference>
<evidence type="ECO:0000256" key="10">
    <source>
        <dbReference type="ARBA" id="ARBA00022847"/>
    </source>
</evidence>
<evidence type="ECO:0000259" key="18">
    <source>
        <dbReference type="Pfam" id="PF01699"/>
    </source>
</evidence>
<keyword evidence="4" id="KW-0050">Antiport</keyword>
<feature type="transmembrane region" description="Helical" evidence="17">
    <location>
        <begin position="164"/>
        <end position="187"/>
    </location>
</feature>
<sequence length="321" mass="36678">RFNDDDEEMFAWGGTLNDIPAFAQNAENNFSYQNSLNNTFEYDLRNVDSLIVSGTRQIDFNTSVLHIMTKKNHFAPKTRFRMAVRRIIDEIHWYKKISKSKSLDFSNLTMNPFKKENYLLIFSKHLAEHDNIKSLILSALFVPIRILLHFTIPDCRAQQYRHKFWVTFLLSVAWLAILSYLIIWMVVTIGYTFGIPDALMAITLIAAGTSIPDAYTSVVVVRQGLVDMGVSNIIGSNVFDLLIGLAFPWLIKSFFNNGYVVINSAGIGYDSFILFACVISTVLIVHFGKWRLQLKTGYVFLSVYAAFLIFCSAVEFNVFSY</sequence>
<keyword evidence="16" id="KW-0739">Sodium transport</keyword>
<dbReference type="FunFam" id="1.20.1420.30:FF:000009">
    <property type="entry name" value="sodium/potassium/calcium exchanger 5 isoform X2"/>
    <property type="match status" value="1"/>
</dbReference>
<comment type="similarity">
    <text evidence="2">Belongs to the Ca(2+):cation antiporter (CaCA) (TC 2.A.19) family. SLC24A subfamily.</text>
</comment>
<evidence type="ECO:0000256" key="7">
    <source>
        <dbReference type="ARBA" id="ARBA00022692"/>
    </source>
</evidence>
<comment type="subcellular location">
    <subcellularLocation>
        <location evidence="1">Membrane</location>
        <topology evidence="1">Multi-pass membrane protein</topology>
    </subcellularLocation>
</comment>
<name>A0A3M7SIH1_BRAPC</name>
<evidence type="ECO:0000256" key="8">
    <source>
        <dbReference type="ARBA" id="ARBA00022729"/>
    </source>
</evidence>
<dbReference type="GO" id="GO:0005886">
    <property type="term" value="C:plasma membrane"/>
    <property type="evidence" value="ECO:0007669"/>
    <property type="project" value="TreeGrafter"/>
</dbReference>